<proteinExistence type="predicted"/>
<dbReference type="AlphaFoldDB" id="A0A026VZF9"/>
<dbReference type="Proteomes" id="UP000053097">
    <property type="component" value="Unassembled WGS sequence"/>
</dbReference>
<evidence type="ECO:0000313" key="4">
    <source>
        <dbReference type="Proteomes" id="UP000053097"/>
    </source>
</evidence>
<evidence type="ECO:0000313" key="3">
    <source>
        <dbReference type="EMBL" id="EZA49112.1"/>
    </source>
</evidence>
<dbReference type="EMBL" id="KK107538">
    <property type="protein sequence ID" value="EZA49112.1"/>
    <property type="molecule type" value="Genomic_DNA"/>
</dbReference>
<evidence type="ECO:0000256" key="1">
    <source>
        <dbReference type="SAM" id="MobiDB-lite"/>
    </source>
</evidence>
<sequence>MALYNDKDTPGRLGAFRSTKGAALGSSYRTGTCFVQRGQMSPIMFAGTRGRKSQNNSRTEKIPSSARRGALSDEELRASLLAGFCFFRLLDGDDAGEEKIGEAVRWFRDESVLLFVLFLLLLLHPLLAAPRVKPLKNSDNTYPGGGAHLNVCIHTLVYRFDERIGESAILEERNDEAGRAERSGRDAQAGLSMPRHVLDRADYDIWVAQKPPMLIDRPR</sequence>
<protein>
    <submittedName>
        <fullName evidence="3">Uncharacterized protein</fullName>
    </submittedName>
</protein>
<keyword evidence="2" id="KW-1133">Transmembrane helix</keyword>
<feature type="transmembrane region" description="Helical" evidence="2">
    <location>
        <begin position="112"/>
        <end position="129"/>
    </location>
</feature>
<keyword evidence="2" id="KW-0812">Transmembrane</keyword>
<keyword evidence="4" id="KW-1185">Reference proteome</keyword>
<keyword evidence="2" id="KW-0472">Membrane</keyword>
<gene>
    <name evidence="3" type="ORF">X777_12525</name>
</gene>
<reference evidence="3 4" key="1">
    <citation type="journal article" date="2014" name="Curr. Biol.">
        <title>The genome of the clonal raider ant Cerapachys biroi.</title>
        <authorList>
            <person name="Oxley P.R."/>
            <person name="Ji L."/>
            <person name="Fetter-Pruneda I."/>
            <person name="McKenzie S.K."/>
            <person name="Li C."/>
            <person name="Hu H."/>
            <person name="Zhang G."/>
            <person name="Kronauer D.J."/>
        </authorList>
    </citation>
    <scope>NUCLEOTIDE SEQUENCE [LARGE SCALE GENOMIC DNA]</scope>
</reference>
<organism evidence="3 4">
    <name type="scientific">Ooceraea biroi</name>
    <name type="common">Clonal raider ant</name>
    <name type="synonym">Cerapachys biroi</name>
    <dbReference type="NCBI Taxonomy" id="2015173"/>
    <lineage>
        <taxon>Eukaryota</taxon>
        <taxon>Metazoa</taxon>
        <taxon>Ecdysozoa</taxon>
        <taxon>Arthropoda</taxon>
        <taxon>Hexapoda</taxon>
        <taxon>Insecta</taxon>
        <taxon>Pterygota</taxon>
        <taxon>Neoptera</taxon>
        <taxon>Endopterygota</taxon>
        <taxon>Hymenoptera</taxon>
        <taxon>Apocrita</taxon>
        <taxon>Aculeata</taxon>
        <taxon>Formicoidea</taxon>
        <taxon>Formicidae</taxon>
        <taxon>Dorylinae</taxon>
        <taxon>Ooceraea</taxon>
    </lineage>
</organism>
<accession>A0A026VZF9</accession>
<evidence type="ECO:0000256" key="2">
    <source>
        <dbReference type="SAM" id="Phobius"/>
    </source>
</evidence>
<feature type="region of interest" description="Disordered" evidence="1">
    <location>
        <begin position="47"/>
        <end position="68"/>
    </location>
</feature>
<name>A0A026VZF9_OOCBI</name>